<feature type="region of interest" description="Disordered" evidence="3">
    <location>
        <begin position="1"/>
        <end position="24"/>
    </location>
</feature>
<evidence type="ECO:0000256" key="4">
    <source>
        <dbReference type="SAM" id="Phobius"/>
    </source>
</evidence>
<proteinExistence type="predicted"/>
<evidence type="ECO:0000313" key="6">
    <source>
        <dbReference type="EMBL" id="MDB0571938.1"/>
    </source>
</evidence>
<dbReference type="InterPro" id="IPR051407">
    <property type="entry name" value="Bact_OM_lipoprot/Surf_antigen"/>
</dbReference>
<dbReference type="Proteomes" id="UP001144050">
    <property type="component" value="Unassembled WGS sequence"/>
</dbReference>
<evidence type="ECO:0000256" key="3">
    <source>
        <dbReference type="SAM" id="MobiDB-lite"/>
    </source>
</evidence>
<organism evidence="6 7">
    <name type="scientific">Ralstonia solanacearum</name>
    <name type="common">Pseudomonas solanacearum</name>
    <dbReference type="NCBI Taxonomy" id="305"/>
    <lineage>
        <taxon>Bacteria</taxon>
        <taxon>Pseudomonadati</taxon>
        <taxon>Pseudomonadota</taxon>
        <taxon>Betaproteobacteria</taxon>
        <taxon>Burkholderiales</taxon>
        <taxon>Burkholderiaceae</taxon>
        <taxon>Ralstonia</taxon>
        <taxon>Ralstonia solanacearum species complex</taxon>
    </lineage>
</organism>
<dbReference type="InterPro" id="IPR008816">
    <property type="entry name" value="Gly_zipper_2TM_dom"/>
</dbReference>
<dbReference type="GO" id="GO:0019867">
    <property type="term" value="C:outer membrane"/>
    <property type="evidence" value="ECO:0007669"/>
    <property type="project" value="InterPro"/>
</dbReference>
<keyword evidence="4" id="KW-0812">Transmembrane</keyword>
<feature type="compositionally biased region" description="Low complexity" evidence="3">
    <location>
        <begin position="90"/>
        <end position="111"/>
    </location>
</feature>
<dbReference type="AlphaFoldDB" id="A0AAW5ZPG1"/>
<evidence type="ECO:0000256" key="1">
    <source>
        <dbReference type="ARBA" id="ARBA00004370"/>
    </source>
</evidence>
<name>A0AAW5ZPG1_RALSL</name>
<reference evidence="6" key="1">
    <citation type="submission" date="2021-09" db="EMBL/GenBank/DDBJ databases">
        <title>Genomic analysis of Ralstonia spp.</title>
        <authorList>
            <person name="Aburjaile F."/>
            <person name="Ariute J.C."/>
            <person name="Pais A.K.L."/>
            <person name="Albuquerque G.M.R."/>
            <person name="Silva A.M.F."/>
            <person name="Brenig B."/>
            <person name="Azevedo V."/>
            <person name="Matiuzzi M."/>
            <person name="Ramos R."/>
            <person name="Goes-Neto A."/>
            <person name="Soares S."/>
            <person name="Iseppon A.M.B."/>
            <person name="Souza E."/>
            <person name="Gama M."/>
        </authorList>
    </citation>
    <scope>NUCLEOTIDE SEQUENCE</scope>
    <source>
        <strain evidence="6">CCRMRs91</strain>
    </source>
</reference>
<accession>A0AAW5ZPG1</accession>
<comment type="caution">
    <text evidence="6">The sequence shown here is derived from an EMBL/GenBank/DDBJ whole genome shotgun (WGS) entry which is preliminary data.</text>
</comment>
<sequence length="255" mass="25823">MMNNMQPNTQGQQYAGASPGQVPQSRRMHPLIATAAVAVIIASLTAVAAITGVLPTSKATQGNTDPNVAAQSSTATATGASAPMALAAPAGQTAPNQQQAAPYPAQQNVAPTQPPVHRRQPAYSERAPSPATEPSYAQTQPRASASPYAGRVTSITPITTQGNETGLGVIGGAVVGGLLGNQVGGGNGRTLATVAGAVGGGYAGHVAENHYNRDTQYRVNVRMDNGSTRSFTYKAAPGFQVGDRVHVEDGSLVAG</sequence>
<feature type="region of interest" description="Disordered" evidence="3">
    <location>
        <begin position="57"/>
        <end position="76"/>
    </location>
</feature>
<feature type="region of interest" description="Disordered" evidence="3">
    <location>
        <begin position="90"/>
        <end position="148"/>
    </location>
</feature>
<gene>
    <name evidence="6" type="ORF">LBW59_14315</name>
</gene>
<feature type="compositionally biased region" description="Polar residues" evidence="3">
    <location>
        <begin position="57"/>
        <end position="66"/>
    </location>
</feature>
<feature type="compositionally biased region" description="Polar residues" evidence="3">
    <location>
        <begin position="1"/>
        <end position="15"/>
    </location>
</feature>
<dbReference type="PANTHER" id="PTHR35603:SF2">
    <property type="entry name" value="OUTER MEMBRANE LIPOPROTEIN"/>
    <property type="match status" value="1"/>
</dbReference>
<dbReference type="EMBL" id="JAIVFG010000023">
    <property type="protein sequence ID" value="MDB0571938.1"/>
    <property type="molecule type" value="Genomic_DNA"/>
</dbReference>
<evidence type="ECO:0000256" key="2">
    <source>
        <dbReference type="ARBA" id="ARBA00023136"/>
    </source>
</evidence>
<evidence type="ECO:0000259" key="5">
    <source>
        <dbReference type="Pfam" id="PF05433"/>
    </source>
</evidence>
<feature type="domain" description="Glycine zipper 2TM" evidence="5">
    <location>
        <begin position="167"/>
        <end position="206"/>
    </location>
</feature>
<dbReference type="PANTHER" id="PTHR35603">
    <property type="match status" value="1"/>
</dbReference>
<dbReference type="RefSeq" id="WP_271656762.1">
    <property type="nucleotide sequence ID" value="NZ_JAIVFG010000023.1"/>
</dbReference>
<keyword evidence="2 4" id="KW-0472">Membrane</keyword>
<comment type="subcellular location">
    <subcellularLocation>
        <location evidence="1">Membrane</location>
    </subcellularLocation>
</comment>
<protein>
    <submittedName>
        <fullName evidence="6">Glycine zipper 2TM domain-containing protein</fullName>
    </submittedName>
</protein>
<feature type="transmembrane region" description="Helical" evidence="4">
    <location>
        <begin position="31"/>
        <end position="54"/>
    </location>
</feature>
<keyword evidence="4" id="KW-1133">Transmembrane helix</keyword>
<evidence type="ECO:0000313" key="7">
    <source>
        <dbReference type="Proteomes" id="UP001144050"/>
    </source>
</evidence>
<dbReference type="Pfam" id="PF05433">
    <property type="entry name" value="Rick_17kDa_Anti"/>
    <property type="match status" value="1"/>
</dbReference>